<protein>
    <submittedName>
        <fullName evidence="1">Uncharacterized protein</fullName>
    </submittedName>
</protein>
<dbReference type="EMBL" id="FLUP01000001">
    <property type="protein sequence ID" value="SBW00879.1"/>
    <property type="molecule type" value="Genomic_DNA"/>
</dbReference>
<sequence length="43" mass="4673">MDSQKGGLPRRSALSIATQASLSPLGSSLCNEYTKWCIDRLAF</sequence>
<accession>A0A212JN66</accession>
<reference evidence="1" key="1">
    <citation type="submission" date="2016-04" db="EMBL/GenBank/DDBJ databases">
        <authorList>
            <person name="Evans L.H."/>
            <person name="Alamgir A."/>
            <person name="Owens N."/>
            <person name="Weber N.D."/>
            <person name="Virtaneva K."/>
            <person name="Barbian K."/>
            <person name="Babar A."/>
            <person name="Rosenke K."/>
        </authorList>
    </citation>
    <scope>NUCLEOTIDE SEQUENCE</scope>
    <source>
        <strain evidence="1">92-2</strain>
    </source>
</reference>
<organism evidence="1">
    <name type="scientific">uncultured Desulfovibrio sp</name>
    <dbReference type="NCBI Taxonomy" id="167968"/>
    <lineage>
        <taxon>Bacteria</taxon>
        <taxon>Pseudomonadati</taxon>
        <taxon>Thermodesulfobacteriota</taxon>
        <taxon>Desulfovibrionia</taxon>
        <taxon>Desulfovibrionales</taxon>
        <taxon>Desulfovibrionaceae</taxon>
        <taxon>Desulfovibrio</taxon>
        <taxon>environmental samples</taxon>
    </lineage>
</organism>
<proteinExistence type="predicted"/>
<name>A0A212JN66_9BACT</name>
<gene>
    <name evidence="1" type="ORF">KM92DES2_11417</name>
</gene>
<evidence type="ECO:0000313" key="1">
    <source>
        <dbReference type="EMBL" id="SBW00879.1"/>
    </source>
</evidence>
<dbReference type="AlphaFoldDB" id="A0A212JN66"/>